<gene>
    <name evidence="1" type="ORF">LCGC14_2782330</name>
</gene>
<feature type="non-terminal residue" evidence="1">
    <location>
        <position position="1"/>
    </location>
</feature>
<dbReference type="EMBL" id="LAZR01051731">
    <property type="protein sequence ID" value="KKK84540.1"/>
    <property type="molecule type" value="Genomic_DNA"/>
</dbReference>
<protein>
    <recommendedName>
        <fullName evidence="2">Phage head morphogenesis domain-containing protein</fullName>
    </recommendedName>
</protein>
<name>A0A0F8ZF15_9ZZZZ</name>
<sequence>QHLTKRAVPEFVEALERLYLGRPAFVREIMARPLAAYAEALEPELAAEVMRKPGETVDLAEQSAFYLPGFEQRHIESSLGQLKAVVREADDPVVAIDARITEWEEKRPAKIAARETVQFNGFLAKAFFVAAGFRLRWRAFGQNCPYCNELNGKVVGSAGTFLGAGEEFQPEGAPVPIVNRRPTTHPPLHEGCDCAIVPG</sequence>
<proteinExistence type="predicted"/>
<accession>A0A0F8ZF15</accession>
<organism evidence="1">
    <name type="scientific">marine sediment metagenome</name>
    <dbReference type="NCBI Taxonomy" id="412755"/>
    <lineage>
        <taxon>unclassified sequences</taxon>
        <taxon>metagenomes</taxon>
        <taxon>ecological metagenomes</taxon>
    </lineage>
</organism>
<comment type="caution">
    <text evidence="1">The sequence shown here is derived from an EMBL/GenBank/DDBJ whole genome shotgun (WGS) entry which is preliminary data.</text>
</comment>
<evidence type="ECO:0008006" key="2">
    <source>
        <dbReference type="Google" id="ProtNLM"/>
    </source>
</evidence>
<evidence type="ECO:0000313" key="1">
    <source>
        <dbReference type="EMBL" id="KKK84540.1"/>
    </source>
</evidence>
<dbReference type="AlphaFoldDB" id="A0A0F8ZF15"/>
<reference evidence="1" key="1">
    <citation type="journal article" date="2015" name="Nature">
        <title>Complex archaea that bridge the gap between prokaryotes and eukaryotes.</title>
        <authorList>
            <person name="Spang A."/>
            <person name="Saw J.H."/>
            <person name="Jorgensen S.L."/>
            <person name="Zaremba-Niedzwiedzka K."/>
            <person name="Martijn J."/>
            <person name="Lind A.E."/>
            <person name="van Eijk R."/>
            <person name="Schleper C."/>
            <person name="Guy L."/>
            <person name="Ettema T.J."/>
        </authorList>
    </citation>
    <scope>NUCLEOTIDE SEQUENCE</scope>
</reference>